<evidence type="ECO:0000256" key="2">
    <source>
        <dbReference type="SAM" id="MobiDB-lite"/>
    </source>
</evidence>
<dbReference type="PROSITE" id="PS50089">
    <property type="entry name" value="ZF_RING_2"/>
    <property type="match status" value="1"/>
</dbReference>
<evidence type="ECO:0000256" key="1">
    <source>
        <dbReference type="PROSITE-ProRule" id="PRU00175"/>
    </source>
</evidence>
<dbReference type="SUPFAM" id="SSF57850">
    <property type="entry name" value="RING/U-box"/>
    <property type="match status" value="1"/>
</dbReference>
<name>A0ABC8WML5_9POAL</name>
<evidence type="ECO:0000259" key="3">
    <source>
        <dbReference type="PROSITE" id="PS50089"/>
    </source>
</evidence>
<feature type="compositionally biased region" description="Polar residues" evidence="2">
    <location>
        <begin position="307"/>
        <end position="331"/>
    </location>
</feature>
<dbReference type="PANTHER" id="PTHR46519:SF5">
    <property type="entry name" value="RING_U-BOX SUPERFAMILY PROTEIN"/>
    <property type="match status" value="1"/>
</dbReference>
<protein>
    <recommendedName>
        <fullName evidence="3">RING-type domain-containing protein</fullName>
    </recommendedName>
</protein>
<dbReference type="GO" id="GO:0008270">
    <property type="term" value="F:zinc ion binding"/>
    <property type="evidence" value="ECO:0007669"/>
    <property type="project" value="UniProtKB-KW"/>
</dbReference>
<dbReference type="AlphaFoldDB" id="A0ABC8WML5"/>
<evidence type="ECO:0000313" key="5">
    <source>
        <dbReference type="Proteomes" id="UP001497457"/>
    </source>
</evidence>
<dbReference type="InterPro" id="IPR013083">
    <property type="entry name" value="Znf_RING/FYVE/PHD"/>
</dbReference>
<keyword evidence="1" id="KW-0863">Zinc-finger</keyword>
<dbReference type="CDD" id="cd16647">
    <property type="entry name" value="mRING-HC-C3HC5_NEU1"/>
    <property type="match status" value="1"/>
</dbReference>
<dbReference type="InterPro" id="IPR001841">
    <property type="entry name" value="Znf_RING"/>
</dbReference>
<dbReference type="Proteomes" id="UP001497457">
    <property type="component" value="Chromosome 13rd"/>
</dbReference>
<feature type="region of interest" description="Disordered" evidence="2">
    <location>
        <begin position="302"/>
        <end position="333"/>
    </location>
</feature>
<reference evidence="4" key="1">
    <citation type="submission" date="2024-10" db="EMBL/GenBank/DDBJ databases">
        <authorList>
            <person name="Ryan C."/>
        </authorList>
    </citation>
    <scope>NUCLEOTIDE SEQUENCE [LARGE SCALE GENOMIC DNA]</scope>
</reference>
<organism evidence="4 5">
    <name type="scientific">Urochloa decumbens</name>
    <dbReference type="NCBI Taxonomy" id="240449"/>
    <lineage>
        <taxon>Eukaryota</taxon>
        <taxon>Viridiplantae</taxon>
        <taxon>Streptophyta</taxon>
        <taxon>Embryophyta</taxon>
        <taxon>Tracheophyta</taxon>
        <taxon>Spermatophyta</taxon>
        <taxon>Magnoliopsida</taxon>
        <taxon>Liliopsida</taxon>
        <taxon>Poales</taxon>
        <taxon>Poaceae</taxon>
        <taxon>PACMAD clade</taxon>
        <taxon>Panicoideae</taxon>
        <taxon>Panicodae</taxon>
        <taxon>Paniceae</taxon>
        <taxon>Melinidinae</taxon>
        <taxon>Urochloa</taxon>
    </lineage>
</organism>
<feature type="region of interest" description="Disordered" evidence="2">
    <location>
        <begin position="102"/>
        <end position="121"/>
    </location>
</feature>
<dbReference type="EMBL" id="OZ075123">
    <property type="protein sequence ID" value="CAL4912130.1"/>
    <property type="molecule type" value="Genomic_DNA"/>
</dbReference>
<proteinExistence type="predicted"/>
<dbReference type="Pfam" id="PF13920">
    <property type="entry name" value="zf-C3HC4_3"/>
    <property type="match status" value="1"/>
</dbReference>
<accession>A0ABC8WML5</accession>
<feature type="domain" description="RING-type" evidence="3">
    <location>
        <begin position="422"/>
        <end position="461"/>
    </location>
</feature>
<keyword evidence="1" id="KW-0479">Metal-binding</keyword>
<evidence type="ECO:0000313" key="4">
    <source>
        <dbReference type="EMBL" id="CAL4912130.1"/>
    </source>
</evidence>
<keyword evidence="1" id="KW-0862">Zinc</keyword>
<dbReference type="Gene3D" id="3.30.40.10">
    <property type="entry name" value="Zinc/RING finger domain, C3HC4 (zinc finger)"/>
    <property type="match status" value="1"/>
</dbReference>
<sequence>MMEEDGGAKMMMSRRPACSGGESSIMAHWLGRRQACEQMDLDRRDRESELIALARLHAVSSMLDASFLHSSSGGGSRRRARSPERALVRRIAREWEGMGMGMAATTGTDHHGRRMAMERQRELQSLSDHRAVSAFAHRARIQVVSHTEDDTHDHEILESTAPDGNHALQNDFPQEHIHHYEEYSDSRSEEVETDDSVFLHREEEWHVIESREEDPQWQLGPSFNPTGNRFSPPDDDVYGVELRELLSRRSVSNLLSSGFRESLDQLIRSYVQRQEHDWDFQGQRPSTGSGLLNEIRIDQATRAESDTAPQPSNVLSDQALSPQQRQWQQIESGHRHNWSQQSMHRSEFDWDAIHVLRDELSGVQRGMSSMQQMLEACMEMQIELQRSIKQEVSAALNLITGEETSRDGEDGSQWKLARKGTCCICCDNQIDSLLYRCGHMCTCSKCAGELLHGVGKCPLCRAPIVEVVRAYCIM</sequence>
<keyword evidence="5" id="KW-1185">Reference proteome</keyword>
<dbReference type="PANTHER" id="PTHR46519">
    <property type="entry name" value="RING/U-BOX SUPERFAMILY PROTEIN"/>
    <property type="match status" value="1"/>
</dbReference>
<gene>
    <name evidence="4" type="ORF">URODEC1_LOCUS15406</name>
</gene>